<keyword evidence="2" id="KW-1185">Reference proteome</keyword>
<name>A0ABV0PX41_9TELE</name>
<accession>A0ABV0PX41</accession>
<reference evidence="1 2" key="1">
    <citation type="submission" date="2021-06" db="EMBL/GenBank/DDBJ databases">
        <authorList>
            <person name="Palmer J.M."/>
        </authorList>
    </citation>
    <scope>NUCLEOTIDE SEQUENCE [LARGE SCALE GENOMIC DNA]</scope>
    <source>
        <strain evidence="1 2">GA_2019</strain>
        <tissue evidence="1">Muscle</tissue>
    </source>
</reference>
<proteinExistence type="predicted"/>
<protein>
    <submittedName>
        <fullName evidence="1">Uncharacterized protein</fullName>
    </submittedName>
</protein>
<sequence>MTLTPIPCVKGSATDHAGPEDSVCVTRATVNICMWGFPVRLRVKCREGSVQTSAILPCPPALSVVLQGPRSHRVAMLTVRQRMGCVGCTAAAGCMDFNWTAERGGRET</sequence>
<dbReference type="EMBL" id="JAHRIO010090495">
    <property type="protein sequence ID" value="MEQ2187903.1"/>
    <property type="molecule type" value="Genomic_DNA"/>
</dbReference>
<evidence type="ECO:0000313" key="1">
    <source>
        <dbReference type="EMBL" id="MEQ2187903.1"/>
    </source>
</evidence>
<organism evidence="1 2">
    <name type="scientific">Goodea atripinnis</name>
    <dbReference type="NCBI Taxonomy" id="208336"/>
    <lineage>
        <taxon>Eukaryota</taxon>
        <taxon>Metazoa</taxon>
        <taxon>Chordata</taxon>
        <taxon>Craniata</taxon>
        <taxon>Vertebrata</taxon>
        <taxon>Euteleostomi</taxon>
        <taxon>Actinopterygii</taxon>
        <taxon>Neopterygii</taxon>
        <taxon>Teleostei</taxon>
        <taxon>Neoteleostei</taxon>
        <taxon>Acanthomorphata</taxon>
        <taxon>Ovalentaria</taxon>
        <taxon>Atherinomorphae</taxon>
        <taxon>Cyprinodontiformes</taxon>
        <taxon>Goodeidae</taxon>
        <taxon>Goodea</taxon>
    </lineage>
</organism>
<gene>
    <name evidence="1" type="ORF">GOODEAATRI_009512</name>
</gene>
<evidence type="ECO:0000313" key="2">
    <source>
        <dbReference type="Proteomes" id="UP001476798"/>
    </source>
</evidence>
<comment type="caution">
    <text evidence="1">The sequence shown here is derived from an EMBL/GenBank/DDBJ whole genome shotgun (WGS) entry which is preliminary data.</text>
</comment>
<dbReference type="Proteomes" id="UP001476798">
    <property type="component" value="Unassembled WGS sequence"/>
</dbReference>